<dbReference type="EMBL" id="CAIIXF020000006">
    <property type="protein sequence ID" value="CAH1786347.1"/>
    <property type="molecule type" value="Genomic_DNA"/>
</dbReference>
<dbReference type="PANTHER" id="PTHR48225:SF7">
    <property type="entry name" value="MEIOSIS-SPECIFIC PROTEIN HOP1"/>
    <property type="match status" value="1"/>
</dbReference>
<dbReference type="Pfam" id="PF02301">
    <property type="entry name" value="HORMA"/>
    <property type="match status" value="1"/>
</dbReference>
<dbReference type="GO" id="GO:0051321">
    <property type="term" value="P:meiotic cell cycle"/>
    <property type="evidence" value="ECO:0007669"/>
    <property type="project" value="UniProtKB-KW"/>
</dbReference>
<keyword evidence="5" id="KW-0863">Zinc-finger</keyword>
<dbReference type="InterPro" id="IPR001965">
    <property type="entry name" value="Znf_PHD"/>
</dbReference>
<reference evidence="10" key="1">
    <citation type="submission" date="2022-03" db="EMBL/GenBank/DDBJ databases">
        <authorList>
            <person name="Martin C."/>
        </authorList>
    </citation>
    <scope>NUCLEOTIDE SEQUENCE</scope>
</reference>
<evidence type="ECO:0000256" key="1">
    <source>
        <dbReference type="ARBA" id="ARBA00004123"/>
    </source>
</evidence>
<dbReference type="Gene3D" id="3.30.40.10">
    <property type="entry name" value="Zinc/RING finger domain, C3HC4 (zinc finger)"/>
    <property type="match status" value="1"/>
</dbReference>
<dbReference type="Gene3D" id="3.30.900.10">
    <property type="entry name" value="HORMA domain"/>
    <property type="match status" value="1"/>
</dbReference>
<proteinExistence type="predicted"/>
<accession>A0A8J1U0T5</accession>
<evidence type="ECO:0000313" key="10">
    <source>
        <dbReference type="EMBL" id="CAH1786347.1"/>
    </source>
</evidence>
<evidence type="ECO:0000256" key="8">
    <source>
        <dbReference type="ARBA" id="ARBA00023254"/>
    </source>
</evidence>
<dbReference type="OrthoDB" id="1928087at2759"/>
<keyword evidence="6" id="KW-0862">Zinc</keyword>
<dbReference type="InterPro" id="IPR051294">
    <property type="entry name" value="HORMA_MeioticProgression"/>
</dbReference>
<keyword evidence="7" id="KW-0539">Nucleus</keyword>
<name>A0A8J1U0T5_OWEFU</name>
<protein>
    <submittedName>
        <fullName evidence="10">Uncharacterized protein</fullName>
    </submittedName>
</protein>
<keyword evidence="3" id="KW-0158">Chromosome</keyword>
<evidence type="ECO:0000256" key="9">
    <source>
        <dbReference type="SAM" id="MobiDB-lite"/>
    </source>
</evidence>
<feature type="region of interest" description="Disordered" evidence="9">
    <location>
        <begin position="568"/>
        <end position="645"/>
    </location>
</feature>
<feature type="region of interest" description="Disordered" evidence="9">
    <location>
        <begin position="515"/>
        <end position="550"/>
    </location>
</feature>
<dbReference type="GO" id="GO:0005694">
    <property type="term" value="C:chromosome"/>
    <property type="evidence" value="ECO:0007669"/>
    <property type="project" value="UniProtKB-SubCell"/>
</dbReference>
<organism evidence="10 11">
    <name type="scientific">Owenia fusiformis</name>
    <name type="common">Polychaete worm</name>
    <dbReference type="NCBI Taxonomy" id="6347"/>
    <lineage>
        <taxon>Eukaryota</taxon>
        <taxon>Metazoa</taxon>
        <taxon>Spiralia</taxon>
        <taxon>Lophotrochozoa</taxon>
        <taxon>Annelida</taxon>
        <taxon>Polychaeta</taxon>
        <taxon>Sedentaria</taxon>
        <taxon>Canalipalpata</taxon>
        <taxon>Sabellida</taxon>
        <taxon>Oweniida</taxon>
        <taxon>Oweniidae</taxon>
        <taxon>Owenia</taxon>
    </lineage>
</organism>
<dbReference type="GO" id="GO:0008270">
    <property type="term" value="F:zinc ion binding"/>
    <property type="evidence" value="ECO:0007669"/>
    <property type="project" value="UniProtKB-KW"/>
</dbReference>
<gene>
    <name evidence="10" type="ORF">OFUS_LOCUS12262</name>
</gene>
<dbReference type="PANTHER" id="PTHR48225">
    <property type="entry name" value="HORMA DOMAIN-CONTAINING PROTEIN 1"/>
    <property type="match status" value="1"/>
</dbReference>
<keyword evidence="4" id="KW-0479">Metal-binding</keyword>
<evidence type="ECO:0000256" key="7">
    <source>
        <dbReference type="ARBA" id="ARBA00023242"/>
    </source>
</evidence>
<dbReference type="InterPro" id="IPR036570">
    <property type="entry name" value="HORMA_dom_sf"/>
</dbReference>
<comment type="caution">
    <text evidence="10">The sequence shown here is derived from an EMBL/GenBank/DDBJ whole genome shotgun (WGS) entry which is preliminary data.</text>
</comment>
<evidence type="ECO:0000256" key="5">
    <source>
        <dbReference type="ARBA" id="ARBA00022771"/>
    </source>
</evidence>
<evidence type="ECO:0000256" key="4">
    <source>
        <dbReference type="ARBA" id="ARBA00022723"/>
    </source>
</evidence>
<dbReference type="SUPFAM" id="SSF57903">
    <property type="entry name" value="FYVE/PHD zinc finger"/>
    <property type="match status" value="1"/>
</dbReference>
<evidence type="ECO:0000313" key="11">
    <source>
        <dbReference type="Proteomes" id="UP000749559"/>
    </source>
</evidence>
<dbReference type="Proteomes" id="UP000749559">
    <property type="component" value="Unassembled WGS sequence"/>
</dbReference>
<dbReference type="SUPFAM" id="SSF56019">
    <property type="entry name" value="The spindle assembly checkpoint protein mad2"/>
    <property type="match status" value="1"/>
</dbReference>
<dbReference type="InterPro" id="IPR013083">
    <property type="entry name" value="Znf_RING/FYVE/PHD"/>
</dbReference>
<dbReference type="Pfam" id="PF20826">
    <property type="entry name" value="PHD_5"/>
    <property type="match status" value="1"/>
</dbReference>
<evidence type="ECO:0000256" key="3">
    <source>
        <dbReference type="ARBA" id="ARBA00022454"/>
    </source>
</evidence>
<dbReference type="InterPro" id="IPR003511">
    <property type="entry name" value="HORMA_dom"/>
</dbReference>
<dbReference type="SMART" id="SM00249">
    <property type="entry name" value="PHD"/>
    <property type="match status" value="1"/>
</dbReference>
<evidence type="ECO:0000256" key="6">
    <source>
        <dbReference type="ARBA" id="ARBA00022833"/>
    </source>
</evidence>
<feature type="compositionally biased region" description="Basic and acidic residues" evidence="9">
    <location>
        <begin position="312"/>
        <end position="321"/>
    </location>
</feature>
<dbReference type="PROSITE" id="PS50815">
    <property type="entry name" value="HORMA"/>
    <property type="match status" value="1"/>
</dbReference>
<feature type="region of interest" description="Disordered" evidence="9">
    <location>
        <begin position="235"/>
        <end position="358"/>
    </location>
</feature>
<keyword evidence="11" id="KW-1185">Reference proteome</keyword>
<feature type="compositionally biased region" description="Basic and acidic residues" evidence="9">
    <location>
        <begin position="246"/>
        <end position="256"/>
    </location>
</feature>
<comment type="subcellular location">
    <subcellularLocation>
        <location evidence="2">Chromosome</location>
    </subcellularLocation>
    <subcellularLocation>
        <location evidence="1">Nucleus</location>
    </subcellularLocation>
</comment>
<feature type="compositionally biased region" description="Basic and acidic residues" evidence="9">
    <location>
        <begin position="575"/>
        <end position="598"/>
    </location>
</feature>
<dbReference type="AlphaFoldDB" id="A0A8J1U0T5"/>
<sequence length="645" mass="71479">MTATQQMTRPQEKTGTWSTIFPSETVTEQQSALFVKKLLAVAVSNITYLRAIFPENAFGDRCLEDLNLKILRHDSTCAGACQVIKWVKGCFDALDKHYLRMLVVGIYVDPNDPDTVIESYTFKFSYTDNQSGVDIYRNDKKISSAFSAAETKKATIRLLRTIVVLTQTLKSLPDDVIMSMKLLYFDDVTPAEYEPPGFQSCDVDGFRFDEEPMNIKVGDVNTPFHTVKLRIKTDGKQFEMQDEQSEQTKDVGEKTEPANQDVVVETIAQQPPEPSVGAEPTLGNSPEEGPSPVSGSPMDQDNEQQVPSITPEGKKIVKLGDTKLSQRRATPARADSGLHTSAQLPGSTDQAVDTTGSQDYNEDLTEDLGVQCPCGCNEDDGLMILCAVCHYWQHGVCFLITLEEDAPERHICNSCADPNDADLQPTDIKLSGLSSLGVQAMCLWRRALMACTEMSRVLQPSFARRLGVEMTVATGLLNRLEKEGFIKNPTKGKRLGKIVNRDKILKEGLPKYFNKSSVNQQRVEPEAQPEPENQQTIKKGNTNEKSKGKATVDDIVSLATRTEGITLSGHKKKSTKEILQDEQQHQVTEKGDGPEKKSAGKRKRTVSTIEGEEFEISNSQSQDMSPTKRGRKRRKASITSKAIIV</sequence>
<dbReference type="GO" id="GO:0005634">
    <property type="term" value="C:nucleus"/>
    <property type="evidence" value="ECO:0007669"/>
    <property type="project" value="UniProtKB-SubCell"/>
</dbReference>
<dbReference type="InterPro" id="IPR011011">
    <property type="entry name" value="Znf_FYVE_PHD"/>
</dbReference>
<evidence type="ECO:0000256" key="2">
    <source>
        <dbReference type="ARBA" id="ARBA00004286"/>
    </source>
</evidence>
<feature type="compositionally biased region" description="Basic and acidic residues" evidence="9">
    <location>
        <begin position="541"/>
        <end position="550"/>
    </location>
</feature>
<keyword evidence="8" id="KW-0469">Meiosis</keyword>
<feature type="compositionally biased region" description="Low complexity" evidence="9">
    <location>
        <begin position="285"/>
        <end position="297"/>
    </location>
</feature>
<feature type="compositionally biased region" description="Polar residues" evidence="9">
    <location>
        <begin position="338"/>
        <end position="358"/>
    </location>
</feature>
<feature type="compositionally biased region" description="Polar residues" evidence="9">
    <location>
        <begin position="616"/>
        <end position="625"/>
    </location>
</feature>